<feature type="domain" description="Small ribosomal subunit protein mS23 conserved" evidence="7">
    <location>
        <begin position="2"/>
        <end position="111"/>
    </location>
</feature>
<evidence type="ECO:0000256" key="1">
    <source>
        <dbReference type="ARBA" id="ARBA00004173"/>
    </source>
</evidence>
<evidence type="ECO:0000313" key="9">
    <source>
        <dbReference type="Proteomes" id="UP001458880"/>
    </source>
</evidence>
<comment type="subcellular location">
    <subcellularLocation>
        <location evidence="1">Mitochondrion</location>
    </subcellularLocation>
</comment>
<organism evidence="8 9">
    <name type="scientific">Popillia japonica</name>
    <name type="common">Japanese beetle</name>
    <dbReference type="NCBI Taxonomy" id="7064"/>
    <lineage>
        <taxon>Eukaryota</taxon>
        <taxon>Metazoa</taxon>
        <taxon>Ecdysozoa</taxon>
        <taxon>Arthropoda</taxon>
        <taxon>Hexapoda</taxon>
        <taxon>Insecta</taxon>
        <taxon>Pterygota</taxon>
        <taxon>Neoptera</taxon>
        <taxon>Endopterygota</taxon>
        <taxon>Coleoptera</taxon>
        <taxon>Polyphaga</taxon>
        <taxon>Scarabaeiformia</taxon>
        <taxon>Scarabaeidae</taxon>
        <taxon>Rutelinae</taxon>
        <taxon>Popillia</taxon>
    </lineage>
</organism>
<evidence type="ECO:0000259" key="7">
    <source>
        <dbReference type="Pfam" id="PF10484"/>
    </source>
</evidence>
<dbReference type="AlphaFoldDB" id="A0AAW1M4Y5"/>
<comment type="similarity">
    <text evidence="2">Belongs to the mitochondrion-specific ribosomal protein mS23 family.</text>
</comment>
<dbReference type="GO" id="GO:0005739">
    <property type="term" value="C:mitochondrion"/>
    <property type="evidence" value="ECO:0007669"/>
    <property type="project" value="InterPro"/>
</dbReference>
<protein>
    <recommendedName>
        <fullName evidence="6">Small ribosomal subunit protein mS23</fullName>
    </recommendedName>
</protein>
<evidence type="ECO:0000256" key="5">
    <source>
        <dbReference type="ARBA" id="ARBA00023274"/>
    </source>
</evidence>
<proteinExistence type="inferred from homology"/>
<keyword evidence="3 8" id="KW-0689">Ribosomal protein</keyword>
<dbReference type="GO" id="GO:0005840">
    <property type="term" value="C:ribosome"/>
    <property type="evidence" value="ECO:0007669"/>
    <property type="project" value="UniProtKB-KW"/>
</dbReference>
<dbReference type="InterPro" id="IPR023611">
    <property type="entry name" value="mS23_dom_met"/>
</dbReference>
<dbReference type="PANTHER" id="PTHR15925:SF2">
    <property type="entry name" value="SMALL RIBOSOMAL SUBUNIT PROTEIN MS23"/>
    <property type="match status" value="1"/>
</dbReference>
<sequence length="139" mass="16536">MANSRLEKIGTIYTRTKGLIDSGALKWIDRPLWYDLYEAFPPKEEPRFDREAFKKPIRNIFYEDDKIRALFHRNNKRLESQYQGEANAEKLYKEAIEMMSKERATRKEDDFISLSTEFKEAQNKDSKVTKVSLKNIFES</sequence>
<dbReference type="CDD" id="cd23701">
    <property type="entry name" value="At1g26750"/>
    <property type="match status" value="1"/>
</dbReference>
<comment type="caution">
    <text evidence="8">The sequence shown here is derived from an EMBL/GenBank/DDBJ whole genome shotgun (WGS) entry which is preliminary data.</text>
</comment>
<evidence type="ECO:0000256" key="6">
    <source>
        <dbReference type="ARBA" id="ARBA00035137"/>
    </source>
</evidence>
<dbReference type="InterPro" id="IPR059242">
    <property type="entry name" value="mS23_dom"/>
</dbReference>
<dbReference type="GO" id="GO:0006412">
    <property type="term" value="P:translation"/>
    <property type="evidence" value="ECO:0007669"/>
    <property type="project" value="InterPro"/>
</dbReference>
<keyword evidence="5" id="KW-0687">Ribonucleoprotein</keyword>
<evidence type="ECO:0000313" key="8">
    <source>
        <dbReference type="EMBL" id="KAK9743958.1"/>
    </source>
</evidence>
<dbReference type="Pfam" id="PF10484">
    <property type="entry name" value="MRP-S23"/>
    <property type="match status" value="1"/>
</dbReference>
<dbReference type="EMBL" id="JASPKY010000064">
    <property type="protein sequence ID" value="KAK9743958.1"/>
    <property type="molecule type" value="Genomic_DNA"/>
</dbReference>
<keyword evidence="4" id="KW-0496">Mitochondrion</keyword>
<reference evidence="8 9" key="1">
    <citation type="journal article" date="2024" name="BMC Genomics">
        <title>De novo assembly and annotation of Popillia japonica's genome with initial clues to its potential as an invasive pest.</title>
        <authorList>
            <person name="Cucini C."/>
            <person name="Boschi S."/>
            <person name="Funari R."/>
            <person name="Cardaioli E."/>
            <person name="Iannotti N."/>
            <person name="Marturano G."/>
            <person name="Paoli F."/>
            <person name="Bruttini M."/>
            <person name="Carapelli A."/>
            <person name="Frati F."/>
            <person name="Nardi F."/>
        </authorList>
    </citation>
    <scope>NUCLEOTIDE SEQUENCE [LARGE SCALE GENOMIC DNA]</scope>
    <source>
        <strain evidence="8">DMR45628</strain>
    </source>
</reference>
<name>A0AAW1M4Y5_POPJA</name>
<dbReference type="PANTHER" id="PTHR15925">
    <property type="entry name" value="MITOCHONDRIAL RIBOSOMAL PROTEIN S23"/>
    <property type="match status" value="1"/>
</dbReference>
<evidence type="ECO:0000256" key="3">
    <source>
        <dbReference type="ARBA" id="ARBA00022980"/>
    </source>
</evidence>
<accession>A0AAW1M4Y5</accession>
<dbReference type="InterPro" id="IPR019520">
    <property type="entry name" value="Ribosomal_mS23_met"/>
</dbReference>
<dbReference type="GO" id="GO:0003735">
    <property type="term" value="F:structural constituent of ribosome"/>
    <property type="evidence" value="ECO:0007669"/>
    <property type="project" value="InterPro"/>
</dbReference>
<dbReference type="Proteomes" id="UP001458880">
    <property type="component" value="Unassembled WGS sequence"/>
</dbReference>
<keyword evidence="9" id="KW-1185">Reference proteome</keyword>
<evidence type="ECO:0000256" key="4">
    <source>
        <dbReference type="ARBA" id="ARBA00023128"/>
    </source>
</evidence>
<evidence type="ECO:0000256" key="2">
    <source>
        <dbReference type="ARBA" id="ARBA00009864"/>
    </source>
</evidence>
<gene>
    <name evidence="8" type="ORF">QE152_g8188</name>
</gene>